<protein>
    <submittedName>
        <fullName evidence="2">Uncharacterized protein</fullName>
    </submittedName>
</protein>
<gene>
    <name evidence="2" type="ORF">FIBSPDRAFT_881072</name>
</gene>
<dbReference type="EMBL" id="KV417480">
    <property type="protein sequence ID" value="KZP34552.1"/>
    <property type="molecule type" value="Genomic_DNA"/>
</dbReference>
<dbReference type="OrthoDB" id="3270804at2759"/>
<feature type="compositionally biased region" description="Polar residues" evidence="1">
    <location>
        <begin position="69"/>
        <end position="78"/>
    </location>
</feature>
<dbReference type="Proteomes" id="UP000076532">
    <property type="component" value="Unassembled WGS sequence"/>
</dbReference>
<name>A0A166X9C7_9AGAM</name>
<proteinExistence type="predicted"/>
<accession>A0A166X9C7</accession>
<organism evidence="2 3">
    <name type="scientific">Athelia psychrophila</name>
    <dbReference type="NCBI Taxonomy" id="1759441"/>
    <lineage>
        <taxon>Eukaryota</taxon>
        <taxon>Fungi</taxon>
        <taxon>Dikarya</taxon>
        <taxon>Basidiomycota</taxon>
        <taxon>Agaricomycotina</taxon>
        <taxon>Agaricomycetes</taxon>
        <taxon>Agaricomycetidae</taxon>
        <taxon>Atheliales</taxon>
        <taxon>Atheliaceae</taxon>
        <taxon>Athelia</taxon>
    </lineage>
</organism>
<evidence type="ECO:0000313" key="3">
    <source>
        <dbReference type="Proteomes" id="UP000076532"/>
    </source>
</evidence>
<dbReference type="AlphaFoldDB" id="A0A166X9C7"/>
<sequence>MTDCVGTVTRLHGPITPRSPTLHPELPTTSRTSSPPLSPASSQPPSGASAPSRSISRVSSQSASPTSSPVGASSRSGVSSQPPPLSTQPQRWYAITKGRSICVVEGWHPSLLTSRHPVRSNAKPLIEMHPDATSFQYMSERAAIDGLKKAVAEGRVQILD</sequence>
<reference evidence="2 3" key="1">
    <citation type="journal article" date="2016" name="Mol. Biol. Evol.">
        <title>Comparative Genomics of Early-Diverging Mushroom-Forming Fungi Provides Insights into the Origins of Lignocellulose Decay Capabilities.</title>
        <authorList>
            <person name="Nagy L.G."/>
            <person name="Riley R."/>
            <person name="Tritt A."/>
            <person name="Adam C."/>
            <person name="Daum C."/>
            <person name="Floudas D."/>
            <person name="Sun H."/>
            <person name="Yadav J.S."/>
            <person name="Pangilinan J."/>
            <person name="Larsson K.H."/>
            <person name="Matsuura K."/>
            <person name="Barry K."/>
            <person name="Labutti K."/>
            <person name="Kuo R."/>
            <person name="Ohm R.A."/>
            <person name="Bhattacharya S.S."/>
            <person name="Shirouzu T."/>
            <person name="Yoshinaga Y."/>
            <person name="Martin F.M."/>
            <person name="Grigoriev I.V."/>
            <person name="Hibbett D.S."/>
        </authorList>
    </citation>
    <scope>NUCLEOTIDE SEQUENCE [LARGE SCALE GENOMIC DNA]</scope>
    <source>
        <strain evidence="2 3">CBS 109695</strain>
    </source>
</reference>
<keyword evidence="3" id="KW-1185">Reference proteome</keyword>
<feature type="compositionally biased region" description="Low complexity" evidence="1">
    <location>
        <begin position="27"/>
        <end position="68"/>
    </location>
</feature>
<feature type="region of interest" description="Disordered" evidence="1">
    <location>
        <begin position="1"/>
        <end position="90"/>
    </location>
</feature>
<evidence type="ECO:0000313" key="2">
    <source>
        <dbReference type="EMBL" id="KZP34552.1"/>
    </source>
</evidence>
<evidence type="ECO:0000256" key="1">
    <source>
        <dbReference type="SAM" id="MobiDB-lite"/>
    </source>
</evidence>